<dbReference type="OrthoDB" id="2309723at2759"/>
<dbReference type="STRING" id="6689.A0A423SDA5"/>
<dbReference type="EMBL" id="QCYY01003800">
    <property type="protein sequence ID" value="ROT62155.1"/>
    <property type="molecule type" value="Genomic_DNA"/>
</dbReference>
<keyword evidence="2" id="KW-0808">Transferase</keyword>
<dbReference type="InterPro" id="IPR036282">
    <property type="entry name" value="Glutathione-S-Trfase_C_sf"/>
</dbReference>
<feature type="compositionally biased region" description="Low complexity" evidence="1">
    <location>
        <begin position="17"/>
        <end position="26"/>
    </location>
</feature>
<dbReference type="SUPFAM" id="SSF47616">
    <property type="entry name" value="GST C-terminal domain-like"/>
    <property type="match status" value="1"/>
</dbReference>
<proteinExistence type="predicted"/>
<reference evidence="2 3" key="2">
    <citation type="submission" date="2019-01" db="EMBL/GenBank/DDBJ databases">
        <title>The decoding of complex shrimp genome reveals the adaptation for benthos swimmer, frequently molting mechanism and breeding impact on genome.</title>
        <authorList>
            <person name="Sun Y."/>
            <person name="Gao Y."/>
            <person name="Yu Y."/>
        </authorList>
    </citation>
    <scope>NUCLEOTIDE SEQUENCE [LARGE SCALE GENOMIC DNA]</scope>
    <source>
        <tissue evidence="2">Muscle</tissue>
    </source>
</reference>
<evidence type="ECO:0000313" key="2">
    <source>
        <dbReference type="EMBL" id="ROT62155.1"/>
    </source>
</evidence>
<accession>A0A423SDA5</accession>
<reference evidence="2 3" key="1">
    <citation type="submission" date="2018-04" db="EMBL/GenBank/DDBJ databases">
        <authorList>
            <person name="Zhang X."/>
            <person name="Yuan J."/>
            <person name="Li F."/>
            <person name="Xiang J."/>
        </authorList>
    </citation>
    <scope>NUCLEOTIDE SEQUENCE [LARGE SCALE GENOMIC DNA]</scope>
    <source>
        <tissue evidence="2">Muscle</tissue>
    </source>
</reference>
<organism evidence="2 3">
    <name type="scientific">Penaeus vannamei</name>
    <name type="common">Whiteleg shrimp</name>
    <name type="synonym">Litopenaeus vannamei</name>
    <dbReference type="NCBI Taxonomy" id="6689"/>
    <lineage>
        <taxon>Eukaryota</taxon>
        <taxon>Metazoa</taxon>
        <taxon>Ecdysozoa</taxon>
        <taxon>Arthropoda</taxon>
        <taxon>Crustacea</taxon>
        <taxon>Multicrustacea</taxon>
        <taxon>Malacostraca</taxon>
        <taxon>Eumalacostraca</taxon>
        <taxon>Eucarida</taxon>
        <taxon>Decapoda</taxon>
        <taxon>Dendrobranchiata</taxon>
        <taxon>Penaeoidea</taxon>
        <taxon>Penaeidae</taxon>
        <taxon>Penaeus</taxon>
    </lineage>
</organism>
<name>A0A423SDA5_PENVA</name>
<dbReference type="GO" id="GO:0006749">
    <property type="term" value="P:glutathione metabolic process"/>
    <property type="evidence" value="ECO:0007669"/>
    <property type="project" value="TreeGrafter"/>
</dbReference>
<dbReference type="Gene3D" id="1.20.1050.10">
    <property type="match status" value="1"/>
</dbReference>
<feature type="region of interest" description="Disordered" evidence="1">
    <location>
        <begin position="16"/>
        <end position="39"/>
    </location>
</feature>
<protein>
    <submittedName>
        <fullName evidence="2">Glutathione S-transferase</fullName>
    </submittedName>
</protein>
<dbReference type="GO" id="GO:0004364">
    <property type="term" value="F:glutathione transferase activity"/>
    <property type="evidence" value="ECO:0007669"/>
    <property type="project" value="TreeGrafter"/>
</dbReference>
<evidence type="ECO:0000313" key="3">
    <source>
        <dbReference type="Proteomes" id="UP000283509"/>
    </source>
</evidence>
<sequence length="243" mass="26422">MFVSLPFFLTADDPQGAAPCPTSTSPACPPLPAPPGRQGRGVDLNLKPLDLSKGEQNDPDFVAINPQHCVPTLAVRRSLCFSRLSLLSLCPSSFFSRAICTYLASQYGKSDSFYPRDPKTRARVDRLLYFDMGTLYDRFGKYAVIPVLFGGERPDPAKLEKLHEALGWLDDLLAAAAGRSATAFTVATASRGLRLQLRGRSTRLLRQDHDLAGEVQDLSAGVRGGQRSGPGDLRRVCQGELSK</sequence>
<dbReference type="PANTHER" id="PTHR43969">
    <property type="entry name" value="GLUTATHIONE S TRANSFERASE D10, ISOFORM A-RELATED"/>
    <property type="match status" value="1"/>
</dbReference>
<evidence type="ECO:0000256" key="1">
    <source>
        <dbReference type="SAM" id="MobiDB-lite"/>
    </source>
</evidence>
<keyword evidence="3" id="KW-1185">Reference proteome</keyword>
<dbReference type="AlphaFoldDB" id="A0A423SDA5"/>
<dbReference type="InterPro" id="IPR036249">
    <property type="entry name" value="Thioredoxin-like_sf"/>
</dbReference>
<dbReference type="Proteomes" id="UP000283509">
    <property type="component" value="Unassembled WGS sequence"/>
</dbReference>
<dbReference type="PANTHER" id="PTHR43969:SF2">
    <property type="entry name" value="GLUTATHIONE S TRANSFERASE D11, ISOFORM B"/>
    <property type="match status" value="1"/>
</dbReference>
<dbReference type="Gene3D" id="3.40.30.10">
    <property type="entry name" value="Glutaredoxin"/>
    <property type="match status" value="1"/>
</dbReference>
<gene>
    <name evidence="2" type="ORF">C7M84_020014</name>
</gene>
<comment type="caution">
    <text evidence="2">The sequence shown here is derived from an EMBL/GenBank/DDBJ whole genome shotgun (WGS) entry which is preliminary data.</text>
</comment>
<dbReference type="SUPFAM" id="SSF52833">
    <property type="entry name" value="Thioredoxin-like"/>
    <property type="match status" value="1"/>
</dbReference>